<dbReference type="InterPro" id="IPR036866">
    <property type="entry name" value="RibonucZ/Hydroxyglut_hydro"/>
</dbReference>
<dbReference type="Proteomes" id="UP001597264">
    <property type="component" value="Unassembled WGS sequence"/>
</dbReference>
<gene>
    <name evidence="1" type="ORF">ACFQ2X_08770</name>
</gene>
<dbReference type="RefSeq" id="WP_230436745.1">
    <property type="nucleotide sequence ID" value="NZ_CP087715.1"/>
</dbReference>
<organism evidence="1 2">
    <name type="scientific">Microbulbifer celer</name>
    <dbReference type="NCBI Taxonomy" id="435905"/>
    <lineage>
        <taxon>Bacteria</taxon>
        <taxon>Pseudomonadati</taxon>
        <taxon>Pseudomonadota</taxon>
        <taxon>Gammaproteobacteria</taxon>
        <taxon>Cellvibrionales</taxon>
        <taxon>Microbulbiferaceae</taxon>
        <taxon>Microbulbifer</taxon>
    </lineage>
</organism>
<evidence type="ECO:0000313" key="2">
    <source>
        <dbReference type="Proteomes" id="UP001597264"/>
    </source>
</evidence>
<proteinExistence type="predicted"/>
<evidence type="ECO:0000313" key="1">
    <source>
        <dbReference type="EMBL" id="MFD1216688.1"/>
    </source>
</evidence>
<name>A0ABW3U769_9GAMM</name>
<sequence length="251" mass="28505">MQIAYPPPLPHGEIRQLLRDFFMVQGRARIAPGVYVNRNMGIVRSGEDLLLVNPVRLCRRVEEDLRDLGRVRQAVRLGYFHGCDDLYYRDRFNVFFWRQPHSDHYPLPPADQDLCEGGPCPVPGGQVFEFKHSLVPEAALIVPQDGGLLLTCDSLQYWHEWKGCSWAGKWLMRAGGVHRGMQVLPSWRSRATRDREHNLRGLAEDFQRLQQLPFYHLLGAHGQFCADTAHEQAAAAIANGFSKYSGTGRAA</sequence>
<reference evidence="2" key="1">
    <citation type="journal article" date="2019" name="Int. J. Syst. Evol. Microbiol.">
        <title>The Global Catalogue of Microorganisms (GCM) 10K type strain sequencing project: providing services to taxonomists for standard genome sequencing and annotation.</title>
        <authorList>
            <consortium name="The Broad Institute Genomics Platform"/>
            <consortium name="The Broad Institute Genome Sequencing Center for Infectious Disease"/>
            <person name="Wu L."/>
            <person name="Ma J."/>
        </authorList>
    </citation>
    <scope>NUCLEOTIDE SEQUENCE [LARGE SCALE GENOMIC DNA]</scope>
    <source>
        <strain evidence="2">CCUG 54356</strain>
    </source>
</reference>
<comment type="caution">
    <text evidence="1">The sequence shown here is derived from an EMBL/GenBank/DDBJ whole genome shotgun (WGS) entry which is preliminary data.</text>
</comment>
<dbReference type="SUPFAM" id="SSF56281">
    <property type="entry name" value="Metallo-hydrolase/oxidoreductase"/>
    <property type="match status" value="1"/>
</dbReference>
<protein>
    <submittedName>
        <fullName evidence="1">Uncharacterized protein</fullName>
    </submittedName>
</protein>
<accession>A0ABW3U769</accession>
<dbReference type="EMBL" id="JBHTLR010000008">
    <property type="protein sequence ID" value="MFD1216688.1"/>
    <property type="molecule type" value="Genomic_DNA"/>
</dbReference>
<keyword evidence="2" id="KW-1185">Reference proteome</keyword>